<comment type="similarity">
    <text evidence="7 8">Belongs to the peptidase M32 family.</text>
</comment>
<name>A0A8J3AKF6_9BACI</name>
<feature type="binding site" evidence="9">
    <location>
        <position position="297"/>
    </location>
    <ligand>
        <name>Zn(2+)</name>
        <dbReference type="ChEBI" id="CHEBI:29105"/>
        <note>catalytic</note>
    </ligand>
</feature>
<comment type="cofactor">
    <cofactor evidence="9">
        <name>Zn(2+)</name>
        <dbReference type="ChEBI" id="CHEBI:29105"/>
    </cofactor>
    <text evidence="9">Binds 1 zinc ion per subunit.</text>
</comment>
<evidence type="ECO:0000256" key="6">
    <source>
        <dbReference type="ARBA" id="ARBA00052755"/>
    </source>
</evidence>
<comment type="caution">
    <text evidence="11">The sequence shown here is derived from an EMBL/GenBank/DDBJ whole genome shotgun (WGS) entry which is preliminary data.</text>
</comment>
<evidence type="ECO:0000256" key="9">
    <source>
        <dbReference type="PIRSR" id="PIRSR006615-1"/>
    </source>
</evidence>
<keyword evidence="9" id="KW-0862">Zinc</keyword>
<dbReference type="RefSeq" id="WP_087999453.1">
    <property type="nucleotide sequence ID" value="NZ_BMHB01000001.1"/>
</dbReference>
<keyword evidence="4 8" id="KW-0378">Hydrolase</keyword>
<reference evidence="12" key="1">
    <citation type="journal article" date="2019" name="Int. J. Syst. Evol. Microbiol.">
        <title>The Global Catalogue of Microorganisms (GCM) 10K type strain sequencing project: providing services to taxonomists for standard genome sequencing and annotation.</title>
        <authorList>
            <consortium name="The Broad Institute Genomics Platform"/>
            <consortium name="The Broad Institute Genome Sequencing Center for Infectious Disease"/>
            <person name="Wu L."/>
            <person name="Ma J."/>
        </authorList>
    </citation>
    <scope>NUCLEOTIDE SEQUENCE [LARGE SCALE GENOMIC DNA]</scope>
    <source>
        <strain evidence="12">CGMCC 1.14993</strain>
    </source>
</reference>
<gene>
    <name evidence="11" type="ORF">GCM10007380_12430</name>
</gene>
<evidence type="ECO:0000256" key="8">
    <source>
        <dbReference type="PIRNR" id="PIRNR006615"/>
    </source>
</evidence>
<dbReference type="GO" id="GO:0004181">
    <property type="term" value="F:metallocarboxypeptidase activity"/>
    <property type="evidence" value="ECO:0007669"/>
    <property type="project" value="UniProtKB-UniRule"/>
</dbReference>
<keyword evidence="5 8" id="KW-0482">Metalloprotease</keyword>
<dbReference type="PIRSF" id="PIRSF006615">
    <property type="entry name" value="Zn_crbxpep_Taq"/>
    <property type="match status" value="1"/>
</dbReference>
<dbReference type="PRINTS" id="PR00998">
    <property type="entry name" value="CRBOXYPTASET"/>
</dbReference>
<dbReference type="GO" id="GO:0006508">
    <property type="term" value="P:proteolysis"/>
    <property type="evidence" value="ECO:0007669"/>
    <property type="project" value="UniProtKB-UniRule"/>
</dbReference>
<evidence type="ECO:0000256" key="7">
    <source>
        <dbReference type="ARBA" id="ARBA00061580"/>
    </source>
</evidence>
<dbReference type="PANTHER" id="PTHR34217">
    <property type="entry name" value="METAL-DEPENDENT CARBOXYPEPTIDASE"/>
    <property type="match status" value="1"/>
</dbReference>
<evidence type="ECO:0000256" key="5">
    <source>
        <dbReference type="ARBA" id="ARBA00023049"/>
    </source>
</evidence>
<dbReference type="Proteomes" id="UP000626244">
    <property type="component" value="Unassembled WGS sequence"/>
</dbReference>
<dbReference type="CDD" id="cd06460">
    <property type="entry name" value="M32_Taq"/>
    <property type="match status" value="1"/>
</dbReference>
<evidence type="ECO:0000256" key="4">
    <source>
        <dbReference type="ARBA" id="ARBA00022801"/>
    </source>
</evidence>
<dbReference type="AlphaFoldDB" id="A0A8J3AKF6"/>
<dbReference type="OrthoDB" id="9772308at2"/>
<dbReference type="Pfam" id="PF02074">
    <property type="entry name" value="Peptidase_M32"/>
    <property type="match status" value="1"/>
</dbReference>
<dbReference type="EC" id="3.4.17.19" evidence="8"/>
<dbReference type="GO" id="GO:0008270">
    <property type="term" value="F:zinc ion binding"/>
    <property type="evidence" value="ECO:0007669"/>
    <property type="project" value="UniProtKB-ARBA"/>
</dbReference>
<keyword evidence="12" id="KW-1185">Reference proteome</keyword>
<dbReference type="SUPFAM" id="SSF55486">
    <property type="entry name" value="Metalloproteases ('zincins'), catalytic domain"/>
    <property type="match status" value="1"/>
</dbReference>
<evidence type="ECO:0000256" key="3">
    <source>
        <dbReference type="ARBA" id="ARBA00022723"/>
    </source>
</evidence>
<keyword evidence="3 8" id="KW-0479">Metal-binding</keyword>
<dbReference type="EMBL" id="BMHB01000001">
    <property type="protein sequence ID" value="GGI12341.1"/>
    <property type="molecule type" value="Genomic_DNA"/>
</dbReference>
<dbReference type="PANTHER" id="PTHR34217:SF1">
    <property type="entry name" value="CARBOXYPEPTIDASE 1"/>
    <property type="match status" value="1"/>
</dbReference>
<sequence length="504" mass="58682">MELHLVQEEFTDYLKKIENYNEAINVMYWDLRTGAPKNGAEQRSNVISQLSSEVFEMTTSEKMEQYLTRLESEIGTGQLSEIVEKSVKECRKEYDLNCKIPKNEYAEYVKLCALSESAWEEAKDSGDFLTFQPYLEKIVEMKKKFIEYWGYTDKKYDTLLNFYEPGMTTKKLDEVFSKVRESLVPLVSKISNSGVSLQRDELFQPISKDIQKEVSENVLRKLGYNFQSGRLDETVHPFQITLNPGDVRVTTKYIEDNFMSALFGTIHECGHALYEQNLSANLIGTPLCSGASMGIHESQSLFFENMIGRSLEFWETQYEELKAQTGEFFKDLTVEEFYQAINHSEPSYIRIEADECTYPLHIMVRYEIEKELFDGDLQVKDLPKVWNEKMEKYLGIVPSNNREGVLQDVHWSGGDFGYFPSYALGAMYAAQFKHKMKQDLPNYEQLLKSGELHQIVNWLTLHIHQYGKLKKPSELLIDITGEDLNVKYFIDYLEEKYSKLYKLV</sequence>
<dbReference type="InterPro" id="IPR001333">
    <property type="entry name" value="Peptidase_M32_Taq"/>
</dbReference>
<feature type="binding site" evidence="9">
    <location>
        <position position="267"/>
    </location>
    <ligand>
        <name>Zn(2+)</name>
        <dbReference type="ChEBI" id="CHEBI:29105"/>
        <note>catalytic</note>
    </ligand>
</feature>
<evidence type="ECO:0000313" key="12">
    <source>
        <dbReference type="Proteomes" id="UP000626244"/>
    </source>
</evidence>
<keyword evidence="1 8" id="KW-0121">Carboxypeptidase</keyword>
<feature type="active site" description="Proton donor/acceptor" evidence="10">
    <location>
        <position position="268"/>
    </location>
</feature>
<evidence type="ECO:0000256" key="2">
    <source>
        <dbReference type="ARBA" id="ARBA00022670"/>
    </source>
</evidence>
<accession>A0A8J3AKF6</accession>
<organism evidence="11 12">
    <name type="scientific">Gottfriedia solisilvae</name>
    <dbReference type="NCBI Taxonomy" id="1516104"/>
    <lineage>
        <taxon>Bacteria</taxon>
        <taxon>Bacillati</taxon>
        <taxon>Bacillota</taxon>
        <taxon>Bacilli</taxon>
        <taxon>Bacillales</taxon>
        <taxon>Bacillaceae</taxon>
        <taxon>Gottfriedia</taxon>
    </lineage>
</organism>
<evidence type="ECO:0000313" key="11">
    <source>
        <dbReference type="EMBL" id="GGI12341.1"/>
    </source>
</evidence>
<dbReference type="FunFam" id="1.10.1370.30:FF:000003">
    <property type="entry name" value="Thermostable carboxypeptidase 1"/>
    <property type="match status" value="1"/>
</dbReference>
<proteinExistence type="inferred from homology"/>
<dbReference type="Gene3D" id="1.10.1370.30">
    <property type="match status" value="1"/>
</dbReference>
<protein>
    <recommendedName>
        <fullName evidence="8">Metal-dependent carboxypeptidase</fullName>
        <ecNumber evidence="8">3.4.17.19</ecNumber>
    </recommendedName>
</protein>
<dbReference type="PROSITE" id="PS52034">
    <property type="entry name" value="PEPTIDASE_M32"/>
    <property type="match status" value="1"/>
</dbReference>
<evidence type="ECO:0000256" key="1">
    <source>
        <dbReference type="ARBA" id="ARBA00022645"/>
    </source>
</evidence>
<comment type="function">
    <text evidence="8">Broad specificity carboxypetidase that releases amino acids sequentially from the C-terminus, including neutral, aromatic, polar and basic residues.</text>
</comment>
<keyword evidence="2 8" id="KW-0645">Protease</keyword>
<comment type="catalytic activity">
    <reaction evidence="6 8">
        <text>Release of a C-terminal amino acid with broad specificity, except for -Pro.</text>
        <dbReference type="EC" id="3.4.17.19"/>
    </reaction>
</comment>
<feature type="binding site" evidence="9">
    <location>
        <position position="271"/>
    </location>
    <ligand>
        <name>Zn(2+)</name>
        <dbReference type="ChEBI" id="CHEBI:29105"/>
        <note>catalytic</note>
    </ligand>
</feature>
<evidence type="ECO:0000256" key="10">
    <source>
        <dbReference type="PIRSR" id="PIRSR006615-2"/>
    </source>
</evidence>